<dbReference type="InterPro" id="IPR010930">
    <property type="entry name" value="Flg_bb/hook_C_dom"/>
</dbReference>
<dbReference type="RefSeq" id="WP_119759517.1">
    <property type="nucleotide sequence ID" value="NZ_QYUM01000002.1"/>
</dbReference>
<evidence type="ECO:0000256" key="2">
    <source>
        <dbReference type="ARBA" id="ARBA00009677"/>
    </source>
</evidence>
<protein>
    <recommendedName>
        <fullName evidence="3 5">Flagellar hook protein FlgE</fullName>
    </recommendedName>
</protein>
<dbReference type="Pfam" id="PF07559">
    <property type="entry name" value="FlgE_D2"/>
    <property type="match status" value="1"/>
</dbReference>
<gene>
    <name evidence="10" type="ORF">D3876_02460</name>
</gene>
<dbReference type="InterPro" id="IPR011491">
    <property type="entry name" value="FlgE_D2"/>
</dbReference>
<feature type="domain" description="Flagellar hook protein FlgE D2" evidence="8">
    <location>
        <begin position="182"/>
        <end position="314"/>
    </location>
</feature>
<evidence type="ECO:0000259" key="7">
    <source>
        <dbReference type="Pfam" id="PF06429"/>
    </source>
</evidence>
<dbReference type="Pfam" id="PF22692">
    <property type="entry name" value="LlgE_F_G_D1"/>
    <property type="match status" value="1"/>
</dbReference>
<dbReference type="EMBL" id="QYUM01000002">
    <property type="protein sequence ID" value="RJF93239.1"/>
    <property type="molecule type" value="Genomic_DNA"/>
</dbReference>
<dbReference type="PANTHER" id="PTHR30435:SF1">
    <property type="entry name" value="FLAGELLAR HOOK PROTEIN FLGE"/>
    <property type="match status" value="1"/>
</dbReference>
<dbReference type="Gene3D" id="2.60.98.20">
    <property type="entry name" value="Flagellar hook protein FlgE"/>
    <property type="match status" value="1"/>
</dbReference>
<evidence type="ECO:0000313" key="10">
    <source>
        <dbReference type="EMBL" id="RJF93239.1"/>
    </source>
</evidence>
<dbReference type="InterPro" id="IPR037925">
    <property type="entry name" value="FlgE/F/G-like"/>
</dbReference>
<dbReference type="Pfam" id="PF06429">
    <property type="entry name" value="Flg_bbr_C"/>
    <property type="match status" value="1"/>
</dbReference>
<dbReference type="Proteomes" id="UP000286100">
    <property type="component" value="Unassembled WGS sequence"/>
</dbReference>
<dbReference type="Pfam" id="PF00460">
    <property type="entry name" value="Flg_bb_rod"/>
    <property type="match status" value="1"/>
</dbReference>
<proteinExistence type="inferred from homology"/>
<dbReference type="OrthoDB" id="8372879at2"/>
<feature type="domain" description="Flagellar basal body rod protein N-terminal" evidence="6">
    <location>
        <begin position="3"/>
        <end position="33"/>
    </location>
</feature>
<dbReference type="NCBIfam" id="TIGR03506">
    <property type="entry name" value="FlgEFG_subfam"/>
    <property type="match status" value="1"/>
</dbReference>
<dbReference type="PANTHER" id="PTHR30435">
    <property type="entry name" value="FLAGELLAR PROTEIN"/>
    <property type="match status" value="1"/>
</dbReference>
<evidence type="ECO:0000313" key="11">
    <source>
        <dbReference type="Proteomes" id="UP000286100"/>
    </source>
</evidence>
<accession>A0A418WPV6</accession>
<organism evidence="10 11">
    <name type="scientific">Sphingomonas cavernae</name>
    <dbReference type="NCBI Taxonomy" id="2320861"/>
    <lineage>
        <taxon>Bacteria</taxon>
        <taxon>Pseudomonadati</taxon>
        <taxon>Pseudomonadota</taxon>
        <taxon>Alphaproteobacteria</taxon>
        <taxon>Sphingomonadales</taxon>
        <taxon>Sphingomonadaceae</taxon>
        <taxon>Sphingomonas</taxon>
    </lineage>
</organism>
<comment type="function">
    <text evidence="5">A flexible structure which links the flagellar filament to the drive apparatus in the basal body.</text>
</comment>
<dbReference type="InterPro" id="IPR037058">
    <property type="entry name" value="Falgellar_hook_FlgE_sf"/>
</dbReference>
<evidence type="ECO:0000256" key="5">
    <source>
        <dbReference type="RuleBase" id="RU362116"/>
    </source>
</evidence>
<evidence type="ECO:0000259" key="6">
    <source>
        <dbReference type="Pfam" id="PF00460"/>
    </source>
</evidence>
<keyword evidence="10" id="KW-0966">Cell projection</keyword>
<dbReference type="SUPFAM" id="SSF117143">
    <property type="entry name" value="Flagellar hook protein flgE"/>
    <property type="match status" value="1"/>
</dbReference>
<comment type="subcellular location">
    <subcellularLocation>
        <location evidence="1 5">Bacterial flagellum basal body</location>
    </subcellularLocation>
</comment>
<keyword evidence="4 5" id="KW-0975">Bacterial flagellum</keyword>
<reference evidence="10 11" key="1">
    <citation type="submission" date="2018-09" db="EMBL/GenBank/DDBJ databases">
        <authorList>
            <person name="Zhu H."/>
        </authorList>
    </citation>
    <scope>NUCLEOTIDE SEQUENCE [LARGE SCALE GENOMIC DNA]</scope>
    <source>
        <strain evidence="10 11">K2R01-6</strain>
    </source>
</reference>
<evidence type="ECO:0000259" key="8">
    <source>
        <dbReference type="Pfam" id="PF07559"/>
    </source>
</evidence>
<dbReference type="GO" id="GO:0009425">
    <property type="term" value="C:bacterial-type flagellum basal body"/>
    <property type="evidence" value="ECO:0007669"/>
    <property type="project" value="UniProtKB-SubCell"/>
</dbReference>
<dbReference type="AlphaFoldDB" id="A0A418WPV6"/>
<comment type="caution">
    <text evidence="10">The sequence shown here is derived from an EMBL/GenBank/DDBJ whole genome shotgun (WGS) entry which is preliminary data.</text>
</comment>
<evidence type="ECO:0000259" key="9">
    <source>
        <dbReference type="Pfam" id="PF22692"/>
    </source>
</evidence>
<feature type="domain" description="Flagellar hook protein FlgE/F/G-like D1" evidence="9">
    <location>
        <begin position="82"/>
        <end position="151"/>
    </location>
</feature>
<sequence length="435" mass="44759">MSFYTSLSGLKGAQTELAVVSNNIANVGTVGFKKSRTEFGDLMSASPMSSGNVAGQGTRLKSITQQFGQGGFQASERALDIAISGEGFFMTRGELTGGRMSFTRNGAFGVDPERYVRDSRGAYLQVLPVDSEGNVTATGISATRNLQIPQTSGASIATSAIDVSVTLPQNADLPANRAVYNAANPYAFDRTDPNSYNYSTAATVYDAAGNALAATVYYVRTGAPGGAVTDSTWEARLFVGNQEVSSNPAQPSPAVPLQLTFDAAGTLTAPSGPTTFASAQPSGAAQPLNFTVDFGTATTQAGGPFVPTAFDQNGVAAGKLDNVSVGSDGLVTATFSNGDTIPLGKVVMAAFSNPSGLRQFGDASWGITGKSGDAQIGEAGKDGFGVVQSGALEQANVDITEELVQLIAAQRNFQANAKAIETANTMTQAIVNIRT</sequence>
<feature type="domain" description="Flagellar basal-body/hook protein C-terminal" evidence="7">
    <location>
        <begin position="388"/>
        <end position="433"/>
    </location>
</feature>
<keyword evidence="11" id="KW-1185">Reference proteome</keyword>
<dbReference type="GO" id="GO:0009424">
    <property type="term" value="C:bacterial-type flagellum hook"/>
    <property type="evidence" value="ECO:0007669"/>
    <property type="project" value="TreeGrafter"/>
</dbReference>
<keyword evidence="10" id="KW-0282">Flagellum</keyword>
<evidence type="ECO:0000256" key="3">
    <source>
        <dbReference type="ARBA" id="ARBA00019015"/>
    </source>
</evidence>
<keyword evidence="10" id="KW-0969">Cilium</keyword>
<dbReference type="InterPro" id="IPR001444">
    <property type="entry name" value="Flag_bb_rod_N"/>
</dbReference>
<dbReference type="GO" id="GO:0005829">
    <property type="term" value="C:cytosol"/>
    <property type="evidence" value="ECO:0007669"/>
    <property type="project" value="TreeGrafter"/>
</dbReference>
<dbReference type="InterPro" id="IPR020013">
    <property type="entry name" value="Flagellar_FlgE/F/G"/>
</dbReference>
<dbReference type="GO" id="GO:0071978">
    <property type="term" value="P:bacterial-type flagellum-dependent swarming motility"/>
    <property type="evidence" value="ECO:0007669"/>
    <property type="project" value="TreeGrafter"/>
</dbReference>
<evidence type="ECO:0000256" key="1">
    <source>
        <dbReference type="ARBA" id="ARBA00004117"/>
    </source>
</evidence>
<comment type="similarity">
    <text evidence="2 5">Belongs to the flagella basal body rod proteins family.</text>
</comment>
<dbReference type="InterPro" id="IPR053967">
    <property type="entry name" value="LlgE_F_G-like_D1"/>
</dbReference>
<evidence type="ECO:0000256" key="4">
    <source>
        <dbReference type="ARBA" id="ARBA00023143"/>
    </source>
</evidence>
<name>A0A418WPV6_9SPHN</name>